<dbReference type="PIRSF" id="PIRSF017316">
    <property type="entry name" value="Pesterase_C1039"/>
    <property type="match status" value="1"/>
</dbReference>
<dbReference type="Proteomes" id="UP001323405">
    <property type="component" value="Unassembled WGS sequence"/>
</dbReference>
<dbReference type="SUPFAM" id="SSF55816">
    <property type="entry name" value="5'-nucleotidase (syn. UDP-sugar hydrolase), C-terminal domain"/>
    <property type="match status" value="1"/>
</dbReference>
<dbReference type="InterPro" id="IPR006179">
    <property type="entry name" value="5_nucleotidase/apyrase"/>
</dbReference>
<feature type="domain" description="Putative 5'-nucleotidase C-terminal" evidence="2">
    <location>
        <begin position="447"/>
        <end position="651"/>
    </location>
</feature>
<evidence type="ECO:0000256" key="1">
    <source>
        <dbReference type="SAM" id="MobiDB-lite"/>
    </source>
</evidence>
<dbReference type="Gene3D" id="3.90.780.10">
    <property type="entry name" value="5'-Nucleotidase, C-terminal domain"/>
    <property type="match status" value="2"/>
</dbReference>
<dbReference type="CDD" id="cd07407">
    <property type="entry name" value="MPP_YHR202W_N"/>
    <property type="match status" value="1"/>
</dbReference>
<comment type="caution">
    <text evidence="3">The sequence shown here is derived from an EMBL/GenBank/DDBJ whole genome shotgun (WGS) entry which is preliminary data.</text>
</comment>
<reference evidence="3 4" key="1">
    <citation type="journal article" date="2023" name="bioRxiv">
        <title>High-quality genome assemblies of four members of thePodospora anserinaspecies complex.</title>
        <authorList>
            <person name="Ament-Velasquez S.L."/>
            <person name="Vogan A.A."/>
            <person name="Wallerman O."/>
            <person name="Hartmann F."/>
            <person name="Gautier V."/>
            <person name="Silar P."/>
            <person name="Giraud T."/>
            <person name="Johannesson H."/>
        </authorList>
    </citation>
    <scope>NUCLEOTIDE SEQUENCE [LARGE SCALE GENOMIC DNA]</scope>
    <source>
        <strain evidence="3 4">CBS 415.72m</strain>
    </source>
</reference>
<dbReference type="GeneID" id="87905619"/>
<keyword evidence="4" id="KW-1185">Reference proteome</keyword>
<dbReference type="RefSeq" id="XP_062748849.1">
    <property type="nucleotide sequence ID" value="XM_062885712.1"/>
</dbReference>
<evidence type="ECO:0000313" key="4">
    <source>
        <dbReference type="Proteomes" id="UP001323405"/>
    </source>
</evidence>
<dbReference type="PANTHER" id="PTHR11575">
    <property type="entry name" value="5'-NUCLEOTIDASE-RELATED"/>
    <property type="match status" value="1"/>
</dbReference>
<sequence>MCFMAPTYQLSSVDGPCDQWATAVTTPRPAGQRGSRSGVPPLLPGNHQRADRQRCARNDSDQLRTTSSTSNILQLATGKMGLKTTIIGTVLATLAANPATAAQPRAARPIPAPMRNLVWGKLNFLHTTDTHGWHAGHLQESQYSADWGDYVSFAEHMRQKADDLGVDLLLVDTGDRVEGNGLYDASSPKGKYYYDIYKEQDVDVICTGNHELYIASTADREYERTVENFRGRYVASNLDYVKGDGERVEMAQRYRRFRTKNQGVEVVAMGFLFDFGGNANNTVVKRVGDVVREGWFQRLVREQEKPDLWLVIGHVGVQMEEFKTVFGEIRRWNGDAPILFFGGHVHVRDATSYDERSFAMASGRYFETIGWMSVDGAIKKAEDDPKGERGLSFHRRYIDNNLLGLYHHSGLNASTFHTEHGKNVTSMIAKARKELELDYTFGCAPQDYWMTRSPYPGPDSIYTLLEEEVIPDIAVNPKRKDVPRLVIANTGAIRFDIFKGAFTRDSTYITSPFLSVLNYISDVPYHAARKVIKLLNNAGKIMADAHMDNEFMAIPEQLSIRESIIYDTPANPFSEDGIQKPMGQHGHEEPFLVEGYTTRDDIGDDGDDALHSRINFYVVPNCIQSELSFPEEGEPETVDLVFFDFIQPWVLMALKFSGAVYTDKDVSLYVEGTFTELFAGWIEDNWPAKC</sequence>
<dbReference type="PANTHER" id="PTHR11575:SF43">
    <property type="entry name" value="SER_THR PROTEIN PHOSPHATASE FAMILY (AFU_ORTHOLOGUE AFUA_3G04160)"/>
    <property type="match status" value="1"/>
</dbReference>
<dbReference type="InterPro" id="IPR014485">
    <property type="entry name" value="Pesterase_C1039"/>
</dbReference>
<gene>
    <name evidence="3" type="ORF">QC762_112940</name>
</gene>
<organism evidence="3 4">
    <name type="scientific">Podospora pseudocomata</name>
    <dbReference type="NCBI Taxonomy" id="2093779"/>
    <lineage>
        <taxon>Eukaryota</taxon>
        <taxon>Fungi</taxon>
        <taxon>Dikarya</taxon>
        <taxon>Ascomycota</taxon>
        <taxon>Pezizomycotina</taxon>
        <taxon>Sordariomycetes</taxon>
        <taxon>Sordariomycetidae</taxon>
        <taxon>Sordariales</taxon>
        <taxon>Podosporaceae</taxon>
        <taxon>Podospora</taxon>
    </lineage>
</organism>
<feature type="region of interest" description="Disordered" evidence="1">
    <location>
        <begin position="25"/>
        <end position="63"/>
    </location>
</feature>
<feature type="compositionally biased region" description="Basic and acidic residues" evidence="1">
    <location>
        <begin position="48"/>
        <end position="62"/>
    </location>
</feature>
<dbReference type="SUPFAM" id="SSF56300">
    <property type="entry name" value="Metallo-dependent phosphatases"/>
    <property type="match status" value="1"/>
</dbReference>
<accession>A0ABR0GW47</accession>
<name>A0ABR0GW47_9PEZI</name>
<dbReference type="EMBL" id="JAFFHA010000001">
    <property type="protein sequence ID" value="KAK4659879.1"/>
    <property type="molecule type" value="Genomic_DNA"/>
</dbReference>
<dbReference type="InterPro" id="IPR053828">
    <property type="entry name" value="Nucleosidase_C"/>
</dbReference>
<dbReference type="InterPro" id="IPR029052">
    <property type="entry name" value="Metallo-depent_PP-like"/>
</dbReference>
<dbReference type="InterPro" id="IPR036907">
    <property type="entry name" value="5'-Nucleotdase_C_sf"/>
</dbReference>
<protein>
    <recommendedName>
        <fullName evidence="2">Putative 5'-nucleotidase C-terminal domain-containing protein</fullName>
    </recommendedName>
</protein>
<evidence type="ECO:0000259" key="2">
    <source>
        <dbReference type="Pfam" id="PF21953"/>
    </source>
</evidence>
<proteinExistence type="predicted"/>
<dbReference type="Pfam" id="PF21953">
    <property type="entry name" value="NadN_nucleosid_C"/>
    <property type="match status" value="1"/>
</dbReference>
<dbReference type="InterPro" id="IPR041823">
    <property type="entry name" value="YHR202W_N"/>
</dbReference>
<evidence type="ECO:0000313" key="3">
    <source>
        <dbReference type="EMBL" id="KAK4659879.1"/>
    </source>
</evidence>
<dbReference type="Gene3D" id="3.60.21.10">
    <property type="match status" value="1"/>
</dbReference>